<keyword evidence="1" id="KW-0472">Membrane</keyword>
<dbReference type="KEGG" id="eec:EcWSU1_03462"/>
<evidence type="ECO:0000313" key="3">
    <source>
        <dbReference type="Proteomes" id="UP000007838"/>
    </source>
</evidence>
<accession>G8LP05</accession>
<feature type="transmembrane region" description="Helical" evidence="1">
    <location>
        <begin position="22"/>
        <end position="42"/>
    </location>
</feature>
<gene>
    <name evidence="2" type="ORF">EcWSU1_03462</name>
</gene>
<dbReference type="EMBL" id="CP002886">
    <property type="protein sequence ID" value="AEW74890.1"/>
    <property type="molecule type" value="Genomic_DNA"/>
</dbReference>
<dbReference type="eggNOG" id="ENOG50315S9">
    <property type="taxonomic scope" value="Bacteria"/>
</dbReference>
<name>G8LP05_9ENTR</name>
<keyword evidence="1" id="KW-0812">Transmembrane</keyword>
<feature type="transmembrane region" description="Helical" evidence="1">
    <location>
        <begin position="84"/>
        <end position="103"/>
    </location>
</feature>
<evidence type="ECO:0000313" key="2">
    <source>
        <dbReference type="EMBL" id="AEW74890.1"/>
    </source>
</evidence>
<reference evidence="2 3" key="1">
    <citation type="journal article" date="2011" name="Stand. Genomic Sci.">
        <title>Complete genome of the onion pathogen Enterobacter cloacae EcWSU1.</title>
        <authorList>
            <person name="Humann J.L."/>
            <person name="Wildung M."/>
            <person name="Cheng C.H."/>
            <person name="Lee T."/>
            <person name="Stewart J.E."/>
            <person name="Drew J.C."/>
            <person name="Triplett E.W."/>
            <person name="Main D."/>
            <person name="Schroeder B.K."/>
        </authorList>
    </citation>
    <scope>NUCLEOTIDE SEQUENCE [LARGE SCALE GENOMIC DNA]</scope>
    <source>
        <strain evidence="2 3">EcWSU1</strain>
    </source>
</reference>
<feature type="transmembrane region" description="Helical" evidence="1">
    <location>
        <begin position="54"/>
        <end position="72"/>
    </location>
</feature>
<sequence>MRITCAVRPAPQAFMVNPMFEFLIGILTHTPVWVWVLFIFLVSRGLNARKPATVTLERLAIIPAIFLIWDIYDLVVYRDLTLATVALWVAGIVAGAALGYVLIKQTVITRTDAPRTLYRQPDNTALPFMMLAFGVKYVLGVMNALSPQTLQQPAMSALAIVSGGVFAGVFIGKFTRYVSVYLSGAPQPAE</sequence>
<keyword evidence="1" id="KW-1133">Transmembrane helix</keyword>
<dbReference type="InterPro" id="IPR046730">
    <property type="entry name" value="DUF6622"/>
</dbReference>
<evidence type="ECO:0008006" key="4">
    <source>
        <dbReference type="Google" id="ProtNLM"/>
    </source>
</evidence>
<dbReference type="HOGENOM" id="CLU_125921_0_0_6"/>
<organism evidence="2 3">
    <name type="scientific">Enterobacter ludwigii</name>
    <dbReference type="NCBI Taxonomy" id="299767"/>
    <lineage>
        <taxon>Bacteria</taxon>
        <taxon>Pseudomonadati</taxon>
        <taxon>Pseudomonadota</taxon>
        <taxon>Gammaproteobacteria</taxon>
        <taxon>Enterobacterales</taxon>
        <taxon>Enterobacteriaceae</taxon>
        <taxon>Enterobacter</taxon>
        <taxon>Enterobacter cloacae complex</taxon>
    </lineage>
</organism>
<feature type="transmembrane region" description="Helical" evidence="1">
    <location>
        <begin position="124"/>
        <end position="142"/>
    </location>
</feature>
<dbReference type="Pfam" id="PF20327">
    <property type="entry name" value="DUF6622"/>
    <property type="match status" value="1"/>
</dbReference>
<evidence type="ECO:0000256" key="1">
    <source>
        <dbReference type="SAM" id="Phobius"/>
    </source>
</evidence>
<proteinExistence type="predicted"/>
<dbReference type="Proteomes" id="UP000007838">
    <property type="component" value="Chromosome"/>
</dbReference>
<protein>
    <recommendedName>
        <fullName evidence="4">DUF1453 domain-containing protein</fullName>
    </recommendedName>
</protein>
<dbReference type="AlphaFoldDB" id="G8LP05"/>
<feature type="transmembrane region" description="Helical" evidence="1">
    <location>
        <begin position="154"/>
        <end position="172"/>
    </location>
</feature>